<evidence type="ECO:0000313" key="5">
    <source>
        <dbReference type="Proteomes" id="UP000694700"/>
    </source>
</evidence>
<proteinExistence type="predicted"/>
<keyword evidence="1" id="KW-0880">Kelch repeat</keyword>
<sequence>MDCMMQKHLFKQPSPAEMKAGLYFTQTDVNRRLLQPNRGFAFFHEPGEELLDVLLQLQRNTHTHTHTQTQELIDICRGSHERFGEEACLVFGSAAVSGGADEQIQTAARRAPVRVLPDGQNRAAGPAVPPQPQRRDMEEDLVPNMEDEDDEDEFEWAAGQEEDWMQEAFVSRQSPAERSGHIAVTDGSCMFIWGGYKNADTEAAEFTDLYLPKNEIWIYNMETGRWRMKRSEGDVPNSMSGSCGSCVDGVLYLFGGHQARGNTNLVYRLPLRASVLGWEKMSDLTGLAPTCKDKLGCWVYRNQLAYFGGYGYIAQPGHRGTFALDENSFMGNHAGRGWNNHIHILDLETSSWSQPITKGDAPSPRAAHACASIGHRGYVFGGRYMDHRLNDLHCINMDTWEWSEMCVPQHGPVGRSWHSFTPVSADHIFLFGGFTTDRETLSDAWLYCVSKNEWKPFKHEHTERPRLWHTACLGPDGEVFVFGGCANNLLSHQQAAHSNELLLFTVQPKSLVRLCFDVAVLHQKRLEHMWDVLPKALLHRLKQRTVADS</sequence>
<evidence type="ECO:0000313" key="4">
    <source>
        <dbReference type="Ensembl" id="ENSCCRP00015027172.1"/>
    </source>
</evidence>
<dbReference type="PANTHER" id="PTHR46228:SF3">
    <property type="entry name" value="KELCH DOMAIN-CONTAINING PROTEIN 2"/>
    <property type="match status" value="1"/>
</dbReference>
<organism evidence="4 5">
    <name type="scientific">Cyprinus carpio</name>
    <name type="common">Common carp</name>
    <dbReference type="NCBI Taxonomy" id="7962"/>
    <lineage>
        <taxon>Eukaryota</taxon>
        <taxon>Metazoa</taxon>
        <taxon>Chordata</taxon>
        <taxon>Craniata</taxon>
        <taxon>Vertebrata</taxon>
        <taxon>Euteleostomi</taxon>
        <taxon>Actinopterygii</taxon>
        <taxon>Neopterygii</taxon>
        <taxon>Teleostei</taxon>
        <taxon>Ostariophysi</taxon>
        <taxon>Cypriniformes</taxon>
        <taxon>Cyprinidae</taxon>
        <taxon>Cyprininae</taxon>
        <taxon>Cyprinus</taxon>
    </lineage>
</organism>
<dbReference type="InterPro" id="IPR015915">
    <property type="entry name" value="Kelch-typ_b-propeller"/>
</dbReference>
<feature type="region of interest" description="Disordered" evidence="3">
    <location>
        <begin position="117"/>
        <end position="136"/>
    </location>
</feature>
<evidence type="ECO:0000256" key="1">
    <source>
        <dbReference type="ARBA" id="ARBA00022441"/>
    </source>
</evidence>
<dbReference type="SUPFAM" id="SSF50965">
    <property type="entry name" value="Galactose oxidase, central domain"/>
    <property type="match status" value="1"/>
</dbReference>
<accession>A0A8C1TTV3</accession>
<protein>
    <recommendedName>
        <fullName evidence="6">Kelch domain-containing protein 2</fullName>
    </recommendedName>
</protein>
<dbReference type="Pfam" id="PF24681">
    <property type="entry name" value="Kelch_KLHDC2_KLHL20_DRC7"/>
    <property type="match status" value="1"/>
</dbReference>
<evidence type="ECO:0000256" key="3">
    <source>
        <dbReference type="SAM" id="MobiDB-lite"/>
    </source>
</evidence>
<keyword evidence="2" id="KW-0677">Repeat</keyword>
<dbReference type="Proteomes" id="UP000694700">
    <property type="component" value="Unplaced"/>
</dbReference>
<reference evidence="4" key="1">
    <citation type="submission" date="2025-08" db="UniProtKB">
        <authorList>
            <consortium name="Ensembl"/>
        </authorList>
    </citation>
    <scope>IDENTIFICATION</scope>
</reference>
<dbReference type="InterPro" id="IPR011043">
    <property type="entry name" value="Gal_Oxase/kelch_b-propeller"/>
</dbReference>
<dbReference type="PANTHER" id="PTHR46228">
    <property type="entry name" value="KELCH DOMAIN-CONTAINING PROTEIN"/>
    <property type="match status" value="1"/>
</dbReference>
<name>A0A8C1TTV3_CYPCA</name>
<dbReference type="AlphaFoldDB" id="A0A8C1TTV3"/>
<dbReference type="Ensembl" id="ENSCCRT00015028122.1">
    <property type="protein sequence ID" value="ENSCCRP00015027172.1"/>
    <property type="gene ID" value="ENSCCRG00015011462.1"/>
</dbReference>
<dbReference type="Gene3D" id="2.120.10.80">
    <property type="entry name" value="Kelch-type beta propeller"/>
    <property type="match status" value="2"/>
</dbReference>
<evidence type="ECO:0008006" key="6">
    <source>
        <dbReference type="Google" id="ProtNLM"/>
    </source>
</evidence>
<evidence type="ECO:0000256" key="2">
    <source>
        <dbReference type="ARBA" id="ARBA00022737"/>
    </source>
</evidence>